<accession>M1NGD9</accession>
<feature type="domain" description="N-end aminoacyl transferase N-terminal" evidence="5">
    <location>
        <begin position="31"/>
        <end position="99"/>
    </location>
</feature>
<evidence type="ECO:0000256" key="1">
    <source>
        <dbReference type="ARBA" id="ARBA00022490"/>
    </source>
</evidence>
<dbReference type="InterPro" id="IPR016181">
    <property type="entry name" value="Acyl_CoA_acyltransferase"/>
</dbReference>
<dbReference type="OrthoDB" id="9782022at2"/>
<protein>
    <recommendedName>
        <fullName evidence="4">Aspartate/glutamate leucyltransferase</fullName>
        <ecNumber evidence="4">2.3.2.29</ecNumber>
    </recommendedName>
</protein>
<feature type="domain" description="N-end rule aminoacyl transferase C-terminal" evidence="6">
    <location>
        <begin position="119"/>
        <end position="238"/>
    </location>
</feature>
<dbReference type="PANTHER" id="PTHR21367">
    <property type="entry name" value="ARGININE-TRNA-PROTEIN TRANSFERASE 1"/>
    <property type="match status" value="1"/>
</dbReference>
<comment type="subcellular location">
    <subcellularLocation>
        <location evidence="4">Cytoplasm</location>
    </subcellularLocation>
</comment>
<organism evidence="7 8">
    <name type="scientific">Desulfocapsa sulfexigens (strain DSM 10523 / SB164P1)</name>
    <dbReference type="NCBI Taxonomy" id="1167006"/>
    <lineage>
        <taxon>Bacteria</taxon>
        <taxon>Pseudomonadati</taxon>
        <taxon>Thermodesulfobacteriota</taxon>
        <taxon>Desulfobulbia</taxon>
        <taxon>Desulfobulbales</taxon>
        <taxon>Desulfocapsaceae</taxon>
        <taxon>Desulfocapsa</taxon>
    </lineage>
</organism>
<evidence type="ECO:0000256" key="3">
    <source>
        <dbReference type="ARBA" id="ARBA00023315"/>
    </source>
</evidence>
<keyword evidence="1 4" id="KW-0963">Cytoplasm</keyword>
<dbReference type="GO" id="GO:0071596">
    <property type="term" value="P:ubiquitin-dependent protein catabolic process via the N-end rule pathway"/>
    <property type="evidence" value="ECO:0007669"/>
    <property type="project" value="InterPro"/>
</dbReference>
<comment type="similarity">
    <text evidence="4">Belongs to the R-transferase family. Bpt subfamily.</text>
</comment>
<dbReference type="HOGENOM" id="CLU_077607_0_0_7"/>
<reference evidence="8" key="1">
    <citation type="journal article" date="2013" name="Stand. Genomic Sci.">
        <title>Complete genome sequence of Desulfocapsa sulfexigens, a marine deltaproteobacterium specialized in disproportionating inorganic sulfur compounds.</title>
        <authorList>
            <person name="Finster K.W."/>
            <person name="Kjeldsen K.U."/>
            <person name="Kube M."/>
            <person name="Reinhardt R."/>
            <person name="Mussmann M."/>
            <person name="Amann R."/>
            <person name="Schreiber L."/>
        </authorList>
    </citation>
    <scope>NUCLEOTIDE SEQUENCE [LARGE SCALE GENOMIC DNA]</scope>
    <source>
        <strain evidence="8">DSM 10523 / SB164P1</strain>
    </source>
</reference>
<evidence type="ECO:0000256" key="4">
    <source>
        <dbReference type="HAMAP-Rule" id="MF_00689"/>
    </source>
</evidence>
<evidence type="ECO:0000313" key="8">
    <source>
        <dbReference type="Proteomes" id="UP000011721"/>
    </source>
</evidence>
<dbReference type="EC" id="2.3.2.29" evidence="4"/>
<dbReference type="PIRSF" id="PIRSF037208">
    <property type="entry name" value="ATE_pro_prd"/>
    <property type="match status" value="1"/>
</dbReference>
<dbReference type="AlphaFoldDB" id="M1NGD9"/>
<dbReference type="EMBL" id="CP003985">
    <property type="protein sequence ID" value="AGF78719.1"/>
    <property type="molecule type" value="Genomic_DNA"/>
</dbReference>
<dbReference type="GO" id="GO:0004057">
    <property type="term" value="F:arginyl-tRNA--protein transferase activity"/>
    <property type="evidence" value="ECO:0007669"/>
    <property type="project" value="InterPro"/>
</dbReference>
<dbReference type="GO" id="GO:0008914">
    <property type="term" value="F:leucyl-tRNA--protein transferase activity"/>
    <property type="evidence" value="ECO:0007669"/>
    <property type="project" value="UniProtKB-UniRule"/>
</dbReference>
<proteinExistence type="inferred from homology"/>
<dbReference type="KEGG" id="dsf:UWK_02178"/>
<dbReference type="NCBIfam" id="NF002346">
    <property type="entry name" value="PRK01305.2-3"/>
    <property type="match status" value="1"/>
</dbReference>
<dbReference type="PATRIC" id="fig|1167006.5.peg.2370"/>
<dbReference type="Proteomes" id="UP000011721">
    <property type="component" value="Chromosome"/>
</dbReference>
<keyword evidence="2 4" id="KW-0808">Transferase</keyword>
<comment type="catalytic activity">
    <reaction evidence="4">
        <text>N-terminal L-aspartyl-[protein] + L-leucyl-tRNA(Leu) = N-terminal L-leucyl-L-aspartyl-[protein] + tRNA(Leu) + H(+)</text>
        <dbReference type="Rhea" id="RHEA:50420"/>
        <dbReference type="Rhea" id="RHEA-COMP:9613"/>
        <dbReference type="Rhea" id="RHEA-COMP:9622"/>
        <dbReference type="Rhea" id="RHEA-COMP:12669"/>
        <dbReference type="Rhea" id="RHEA-COMP:12674"/>
        <dbReference type="ChEBI" id="CHEBI:15378"/>
        <dbReference type="ChEBI" id="CHEBI:64720"/>
        <dbReference type="ChEBI" id="CHEBI:78442"/>
        <dbReference type="ChEBI" id="CHEBI:78494"/>
        <dbReference type="ChEBI" id="CHEBI:133042"/>
        <dbReference type="EC" id="2.3.2.29"/>
    </reaction>
</comment>
<evidence type="ECO:0000259" key="5">
    <source>
        <dbReference type="Pfam" id="PF04376"/>
    </source>
</evidence>
<evidence type="ECO:0000256" key="2">
    <source>
        <dbReference type="ARBA" id="ARBA00022679"/>
    </source>
</evidence>
<dbReference type="GO" id="GO:0005737">
    <property type="term" value="C:cytoplasm"/>
    <property type="evidence" value="ECO:0007669"/>
    <property type="project" value="UniProtKB-SubCell"/>
</dbReference>
<dbReference type="Pfam" id="PF04376">
    <property type="entry name" value="ATE_N"/>
    <property type="match status" value="1"/>
</dbReference>
<comment type="catalytic activity">
    <reaction evidence="4">
        <text>N-terminal L-glutamyl-[protein] + L-leucyl-tRNA(Leu) = N-terminal L-leucyl-L-glutamyl-[protein] + tRNA(Leu) + H(+)</text>
        <dbReference type="Rhea" id="RHEA:50412"/>
        <dbReference type="Rhea" id="RHEA-COMP:9613"/>
        <dbReference type="Rhea" id="RHEA-COMP:9622"/>
        <dbReference type="Rhea" id="RHEA-COMP:12664"/>
        <dbReference type="Rhea" id="RHEA-COMP:12668"/>
        <dbReference type="ChEBI" id="CHEBI:15378"/>
        <dbReference type="ChEBI" id="CHEBI:64721"/>
        <dbReference type="ChEBI" id="CHEBI:78442"/>
        <dbReference type="ChEBI" id="CHEBI:78494"/>
        <dbReference type="ChEBI" id="CHEBI:133041"/>
        <dbReference type="EC" id="2.3.2.29"/>
    </reaction>
</comment>
<dbReference type="InterPro" id="IPR007471">
    <property type="entry name" value="N-end_Aminoacyl_Trfase_N"/>
</dbReference>
<dbReference type="RefSeq" id="WP_015404407.1">
    <property type="nucleotide sequence ID" value="NC_020304.1"/>
</dbReference>
<name>M1NGD9_DESSD</name>
<dbReference type="HAMAP" id="MF_00689">
    <property type="entry name" value="Bpt"/>
    <property type="match status" value="1"/>
</dbReference>
<dbReference type="InterPro" id="IPR017138">
    <property type="entry name" value="Asp_Glu_LeuTrfase"/>
</dbReference>
<dbReference type="InterPro" id="IPR007472">
    <property type="entry name" value="N-end_Aminoacyl_Trfase_C"/>
</dbReference>
<evidence type="ECO:0000259" key="6">
    <source>
        <dbReference type="Pfam" id="PF04377"/>
    </source>
</evidence>
<comment type="function">
    <text evidence="4">Functions in the N-end rule pathway of protein degradation where it conjugates Leu from its aminoacyl-tRNA to the N-termini of proteins containing an N-terminal aspartate or glutamate.</text>
</comment>
<dbReference type="SUPFAM" id="SSF55729">
    <property type="entry name" value="Acyl-CoA N-acyltransferases (Nat)"/>
    <property type="match status" value="1"/>
</dbReference>
<dbReference type="PANTHER" id="PTHR21367:SF1">
    <property type="entry name" value="ARGINYL-TRNA--PROTEIN TRANSFERASE 1"/>
    <property type="match status" value="1"/>
</dbReference>
<dbReference type="eggNOG" id="COG2935">
    <property type="taxonomic scope" value="Bacteria"/>
</dbReference>
<dbReference type="STRING" id="1167006.UWK_02178"/>
<sequence length="250" mass="29738">MKMSLYDEQCARDFELMESRIDHFFAEMAVECPYHLPHDARFYQALFSPLSDRAMELFLASGYRRNGNCLYTMHCPDCSACVPIRLHPQEMKLNRNQRRVLKKNQDIEVEFAPITASEENIRLCEKFLRSRYPHKYNDGKSYYKGFFLNRIIPGMEFRFRLRGRLVGTGIVDVGQNWMNAVYFYFDPDEASRSLGTFNILSMIETCLKLDISYLYLGYYIEEVAAMNYKRRFDPHYLYLDDGWRKIDKLT</sequence>
<dbReference type="Pfam" id="PF04377">
    <property type="entry name" value="ATE_C"/>
    <property type="match status" value="1"/>
</dbReference>
<gene>
    <name evidence="4" type="primary">bpt</name>
    <name evidence="7" type="ordered locus">UWK_02178</name>
</gene>
<keyword evidence="3 4" id="KW-0012">Acyltransferase</keyword>
<dbReference type="InterPro" id="IPR030700">
    <property type="entry name" value="N-end_Aminoacyl_Trfase"/>
</dbReference>
<keyword evidence="8" id="KW-1185">Reference proteome</keyword>
<evidence type="ECO:0000313" key="7">
    <source>
        <dbReference type="EMBL" id="AGF78719.1"/>
    </source>
</evidence>